<dbReference type="RefSeq" id="WP_201330067.1">
    <property type="nucleotide sequence ID" value="NZ_BOCG01000649.1"/>
</dbReference>
<sequence>MKNKKIKQRIKMISVVSLIGLTFTPLLSSTTVAFAAEADTQNDSNFK</sequence>
<dbReference type="Proteomes" id="UP000616547">
    <property type="component" value="Unassembled WGS sequence"/>
</dbReference>
<reference evidence="3" key="1">
    <citation type="submission" date="2021-01" db="EMBL/GenBank/DDBJ databases">
        <title>Draft genome sequence of Nasalis larvatus strain YZ03.</title>
        <authorList>
            <person name="Suzuki-Hashido N."/>
            <person name="Tsuchida S."/>
            <person name="Hayakawa T."/>
        </authorList>
    </citation>
    <scope>NUCLEOTIDE SEQUENCE [LARGE SCALE GENOMIC DNA]</scope>
    <source>
        <strain evidence="3">YZ03</strain>
    </source>
</reference>
<comment type="caution">
    <text evidence="2">The sequence shown here is derived from an EMBL/GenBank/DDBJ whole genome shotgun (WGS) entry which is preliminary data.</text>
</comment>
<evidence type="ECO:0000256" key="1">
    <source>
        <dbReference type="SAM" id="SignalP"/>
    </source>
</evidence>
<proteinExistence type="predicted"/>
<evidence type="ECO:0000313" key="3">
    <source>
        <dbReference type="Proteomes" id="UP000616547"/>
    </source>
</evidence>
<organism evidence="2 3">
    <name type="scientific">Lactobacillus nasalidis</name>
    <dbReference type="NCBI Taxonomy" id="2797258"/>
    <lineage>
        <taxon>Bacteria</taxon>
        <taxon>Bacillati</taxon>
        <taxon>Bacillota</taxon>
        <taxon>Bacilli</taxon>
        <taxon>Lactobacillales</taxon>
        <taxon>Lactobacillaceae</taxon>
        <taxon>Lactobacillus</taxon>
    </lineage>
</organism>
<dbReference type="EMBL" id="BOCI01000117">
    <property type="protein sequence ID" value="GHW00684.1"/>
    <property type="molecule type" value="Genomic_DNA"/>
</dbReference>
<protein>
    <submittedName>
        <fullName evidence="2">Uncharacterized protein</fullName>
    </submittedName>
</protein>
<gene>
    <name evidence="2" type="ORF">lacNasYZ03_03710</name>
</gene>
<feature type="signal peptide" evidence="1">
    <location>
        <begin position="1"/>
        <end position="35"/>
    </location>
</feature>
<evidence type="ECO:0000313" key="2">
    <source>
        <dbReference type="EMBL" id="GHW00684.1"/>
    </source>
</evidence>
<name>A0ABQ3W6G1_9LACO</name>
<feature type="chain" id="PRO_5045827052" evidence="1">
    <location>
        <begin position="36"/>
        <end position="47"/>
    </location>
</feature>
<keyword evidence="1" id="KW-0732">Signal</keyword>
<accession>A0ABQ3W6G1</accession>
<keyword evidence="3" id="KW-1185">Reference proteome</keyword>